<keyword evidence="2" id="KW-1185">Reference proteome</keyword>
<name>K8E443_CARML</name>
<dbReference type="AlphaFoldDB" id="K8E443"/>
<dbReference type="STRING" id="1234679.BN424_1653"/>
<dbReference type="OrthoDB" id="1644322at2"/>
<dbReference type="eggNOG" id="ENOG5033CM8">
    <property type="taxonomic scope" value="Bacteria"/>
</dbReference>
<evidence type="ECO:0000313" key="2">
    <source>
        <dbReference type="Proteomes" id="UP000000212"/>
    </source>
</evidence>
<accession>K8E443</accession>
<dbReference type="Proteomes" id="UP000000212">
    <property type="component" value="Chromosome"/>
</dbReference>
<protein>
    <recommendedName>
        <fullName evidence="3">DNA-directed RNA polymerase beta subunit</fullName>
    </recommendedName>
</protein>
<evidence type="ECO:0000313" key="1">
    <source>
        <dbReference type="EMBL" id="CCO11094.2"/>
    </source>
</evidence>
<dbReference type="KEGG" id="cml:BN424_1653"/>
<sequence length="126" mass="14669">MLNKFNERYQDRGTIKWLGMYLSEHTASMDADKSSRSLKILQKKQMNFLEIATILDSALIKNQAVSIQLEEIDTDGNYLPDITGKIEGYEDSGIWIDNTHIAYEEIRNISLYTEIKWSVFEKRNQS</sequence>
<gene>
    <name evidence="1" type="ORF">BN424_1653</name>
</gene>
<reference evidence="2" key="1">
    <citation type="journal article" date="2013" name="Genome Announc.">
        <title>Complete Chromosome Sequence of Carnobacterium maltaromaticum LMA 28.</title>
        <authorList>
            <person name="Cailliez-Grimal C."/>
            <person name="Chaillou S."/>
            <person name="Anba-Mondoloni J."/>
            <person name="Loux V."/>
            <person name="Afzal M.I."/>
            <person name="Rahman A."/>
            <person name="Kergourlay G."/>
            <person name="Champomier-Verges M.C."/>
            <person name="Zagorec M."/>
            <person name="Dalgaard P."/>
            <person name="Leisner J.J."/>
            <person name="Prevost H."/>
            <person name="Revol-Junelles A.M."/>
            <person name="Borges F."/>
        </authorList>
    </citation>
    <scope>NUCLEOTIDE SEQUENCE</scope>
    <source>
        <strain evidence="2">LMA28</strain>
    </source>
</reference>
<proteinExistence type="predicted"/>
<evidence type="ECO:0008006" key="3">
    <source>
        <dbReference type="Google" id="ProtNLM"/>
    </source>
</evidence>
<dbReference type="RefSeq" id="WP_015076348.1">
    <property type="nucleotide sequence ID" value="NC_019425.2"/>
</dbReference>
<dbReference type="HOGENOM" id="CLU_132560_1_1_9"/>
<dbReference type="EMBL" id="HE999757">
    <property type="protein sequence ID" value="CCO11094.2"/>
    <property type="molecule type" value="Genomic_DNA"/>
</dbReference>
<organism evidence="1 2">
    <name type="scientific">Carnobacterium maltaromaticum LMA28</name>
    <dbReference type="NCBI Taxonomy" id="1234679"/>
    <lineage>
        <taxon>Bacteria</taxon>
        <taxon>Bacillati</taxon>
        <taxon>Bacillota</taxon>
        <taxon>Bacilli</taxon>
        <taxon>Lactobacillales</taxon>
        <taxon>Carnobacteriaceae</taxon>
        <taxon>Carnobacterium</taxon>
    </lineage>
</organism>